<keyword evidence="2" id="KW-1185">Reference proteome</keyword>
<dbReference type="Proteomes" id="UP001152531">
    <property type="component" value="Unassembled WGS sequence"/>
</dbReference>
<protein>
    <submittedName>
        <fullName evidence="1">Twinfilin-1</fullName>
    </submittedName>
</protein>
<evidence type="ECO:0000313" key="2">
    <source>
        <dbReference type="Proteomes" id="UP001152531"/>
    </source>
</evidence>
<comment type="caution">
    <text evidence="1">The sequence shown here is derived from an EMBL/GenBank/DDBJ whole genome shotgun (WGS) entry which is preliminary data.</text>
</comment>
<reference evidence="1" key="1">
    <citation type="submission" date="2022-06" db="EMBL/GenBank/DDBJ databases">
        <authorList>
            <person name="Legras J.-L."/>
            <person name="Devillers H."/>
            <person name="Grondin C."/>
        </authorList>
    </citation>
    <scope>NUCLEOTIDE SEQUENCE</scope>
    <source>
        <strain evidence="1">CLIB 1444</strain>
    </source>
</reference>
<organism evidence="1 2">
    <name type="scientific">[Candida] jaroonii</name>
    <dbReference type="NCBI Taxonomy" id="467808"/>
    <lineage>
        <taxon>Eukaryota</taxon>
        <taxon>Fungi</taxon>
        <taxon>Dikarya</taxon>
        <taxon>Ascomycota</taxon>
        <taxon>Saccharomycotina</taxon>
        <taxon>Pichiomycetes</taxon>
        <taxon>Debaryomycetaceae</taxon>
        <taxon>Yamadazyma</taxon>
    </lineage>
</organism>
<proteinExistence type="predicted"/>
<name>A0ACA9Y1I1_9ASCO</name>
<accession>A0ACA9Y1I1</accession>
<sequence length="314" mass="35678">MSTQSGIKASRELLSSFSQLSHDFLVIKINGTSTELIPDPKSPKSSSSSLDQRFKELKSYITSIHPHPVYIILNLDDEFAFISFIPDIAHIRDKMLYASTKNTLLQELGSSNIKKGYIFSWSELDELTHGHFKSVLPETQTRTSIEDKTQALEEVNDNVGTYSKRLASMDNGLLFKLDDGLVSQLQNAKDKLIIFNIDDKETFKLLSEQSCDVDSIVPTIEQHEGPKFAVYNYHNDDYCLIYSCPSGSKVRDRMIYASNKQSLVSHLKQSLNISKVLEVGDMEELDLHELKPQVKETKVENNLRFSKPKGPRRR</sequence>
<evidence type="ECO:0000313" key="1">
    <source>
        <dbReference type="EMBL" id="CAH6718704.1"/>
    </source>
</evidence>
<gene>
    <name evidence="1" type="ORF">CLIB1444_01S12684</name>
</gene>
<dbReference type="EMBL" id="CALSDN010000001">
    <property type="protein sequence ID" value="CAH6718704.1"/>
    <property type="molecule type" value="Genomic_DNA"/>
</dbReference>